<feature type="signal peptide" evidence="1">
    <location>
        <begin position="1"/>
        <end position="25"/>
    </location>
</feature>
<accession>A0ABT0AXT0</accession>
<proteinExistence type="predicted"/>
<gene>
    <name evidence="2" type="ORF">MTR64_03360</name>
</gene>
<dbReference type="Proteomes" id="UP001162880">
    <property type="component" value="Unassembled WGS sequence"/>
</dbReference>
<sequence>MSFVTKTRVALLTVAAIAIPAVVFAAGEAAPVARYDMRAGTVSGFGAMGGGMGRGMGMMFGGGGGNNVQHELYLRLGSAQAPTGGKAKADHFMPPAANLGKSVALTAPAKSEPATEPELLPEKPKGRLLIFWGCGEHAPKGQPVVIDFAKVAAGQMPAGMPGSAVIRDWGPNAGNSKTFARWPSEDHKFVKPDSSLVGAHRVVSTYAPEIDFTLAKDFMAPLSARTAALPSGASRVSWTGVSGATAWLAFLTGGKMGPDGKSGDMVMWTSSADRQFGGGLADWISPDQAASLVKTGTLMAPATTSCVVPAEVTAASPDFRMGTLTAFGPQESFAYPPRPADPKAPWHLEWTARIRHRSTTSWMQAQGMDMGSAMGAQQPANSGCKPKRGLGGMLGGVLSGGQGC</sequence>
<name>A0ABT0AXT0_9SPHN</name>
<dbReference type="RefSeq" id="WP_243990789.1">
    <property type="nucleotide sequence ID" value="NZ_JALHLE010000004.1"/>
</dbReference>
<feature type="chain" id="PRO_5046784468" evidence="1">
    <location>
        <begin position="26"/>
        <end position="404"/>
    </location>
</feature>
<evidence type="ECO:0000313" key="3">
    <source>
        <dbReference type="Proteomes" id="UP001162880"/>
    </source>
</evidence>
<protein>
    <submittedName>
        <fullName evidence="2">Uncharacterized protein</fullName>
    </submittedName>
</protein>
<reference evidence="2" key="1">
    <citation type="submission" date="2022-03" db="EMBL/GenBank/DDBJ databases">
        <title>Identification of a novel bacterium isolated from mangrove sediments.</title>
        <authorList>
            <person name="Pan X."/>
        </authorList>
    </citation>
    <scope>NUCLEOTIDE SEQUENCE</scope>
    <source>
        <strain evidence="2">B2580</strain>
    </source>
</reference>
<comment type="caution">
    <text evidence="2">The sequence shown here is derived from an EMBL/GenBank/DDBJ whole genome shotgun (WGS) entry which is preliminary data.</text>
</comment>
<keyword evidence="1" id="KW-0732">Signal</keyword>
<dbReference type="EMBL" id="JALHLE010000004">
    <property type="protein sequence ID" value="MCJ2177587.1"/>
    <property type="molecule type" value="Genomic_DNA"/>
</dbReference>
<evidence type="ECO:0000256" key="1">
    <source>
        <dbReference type="SAM" id="SignalP"/>
    </source>
</evidence>
<evidence type="ECO:0000313" key="2">
    <source>
        <dbReference type="EMBL" id="MCJ2177587.1"/>
    </source>
</evidence>
<keyword evidence="3" id="KW-1185">Reference proteome</keyword>
<organism evidence="2 3">
    <name type="scientific">Novosphingobium album</name>
    <name type="common">ex Hu et al. 2023</name>
    <dbReference type="NCBI Taxonomy" id="2930093"/>
    <lineage>
        <taxon>Bacteria</taxon>
        <taxon>Pseudomonadati</taxon>
        <taxon>Pseudomonadota</taxon>
        <taxon>Alphaproteobacteria</taxon>
        <taxon>Sphingomonadales</taxon>
        <taxon>Sphingomonadaceae</taxon>
        <taxon>Novosphingobium</taxon>
    </lineage>
</organism>